<proteinExistence type="predicted"/>
<dbReference type="AlphaFoldDB" id="A0AAE9SFS8"/>
<accession>A0AAE9SFS8</accession>
<gene>
    <name evidence="1" type="ORF">HER15_06295</name>
</gene>
<name>A0AAE9SFS8_9FLAO</name>
<dbReference type="EMBL" id="CP050861">
    <property type="protein sequence ID" value="UTD15103.1"/>
    <property type="molecule type" value="Genomic_DNA"/>
</dbReference>
<evidence type="ECO:0000313" key="2">
    <source>
        <dbReference type="Proteomes" id="UP001056837"/>
    </source>
</evidence>
<reference evidence="1" key="1">
    <citation type="submission" date="2020-04" db="EMBL/GenBank/DDBJ databases">
        <title>Tenacibaculum mesophilum bac2.</title>
        <authorList>
            <person name="Li M."/>
        </authorList>
    </citation>
    <scope>NUCLEOTIDE SEQUENCE</scope>
    <source>
        <strain evidence="1">Bac2</strain>
    </source>
</reference>
<organism evidence="1 2">
    <name type="scientific">Tenacibaculum mesophilum</name>
    <dbReference type="NCBI Taxonomy" id="104268"/>
    <lineage>
        <taxon>Bacteria</taxon>
        <taxon>Pseudomonadati</taxon>
        <taxon>Bacteroidota</taxon>
        <taxon>Flavobacteriia</taxon>
        <taxon>Flavobacteriales</taxon>
        <taxon>Flavobacteriaceae</taxon>
        <taxon>Tenacibaculum</taxon>
    </lineage>
</organism>
<protein>
    <submittedName>
        <fullName evidence="1">Uncharacterized protein</fullName>
    </submittedName>
</protein>
<evidence type="ECO:0000313" key="1">
    <source>
        <dbReference type="EMBL" id="UTD15103.1"/>
    </source>
</evidence>
<sequence>MNANPFNICPSCTEINICVLTKFKEKVWSCSEYNEVDVKKEKKQAVIIEKEMQAV</sequence>
<dbReference type="Proteomes" id="UP001056837">
    <property type="component" value="Chromosome"/>
</dbReference>
<dbReference type="RefSeq" id="WP_156167091.1">
    <property type="nucleotide sequence ID" value="NZ_CANLMG010000011.1"/>
</dbReference>